<dbReference type="Proteomes" id="UP000016981">
    <property type="component" value="Unassembled WGS sequence"/>
</dbReference>
<evidence type="ECO:0000313" key="1">
    <source>
        <dbReference type="EMBL" id="GAD46256.1"/>
    </source>
</evidence>
<comment type="caution">
    <text evidence="1">The sequence shown here is derived from an EMBL/GenBank/DDBJ whole genome shotgun (WGS) entry which is preliminary data.</text>
</comment>
<gene>
    <name evidence="1" type="ORF">ANG6_0751</name>
</gene>
<sequence length="108" mass="12553">MLISYSHSSDNFLFNLTEESQGLGVSNLIYMSLQIDKFNRAIQENPHKDMKIIFNNNLVRSTLTAYKLFYVGCSRAEEELVVLIDENQIENMQEFKSCFKQIGFQINC</sequence>
<proteinExistence type="predicted"/>
<protein>
    <submittedName>
        <fullName evidence="1">Uncharacterized protein</fullName>
    </submittedName>
</protein>
<name>A0AAN4P8T3_STRAP</name>
<dbReference type="AlphaFoldDB" id="A0AAN4P8T3"/>
<dbReference type="EMBL" id="BASY01000005">
    <property type="protein sequence ID" value="GAD46256.1"/>
    <property type="molecule type" value="Genomic_DNA"/>
</dbReference>
<organism evidence="1 2">
    <name type="scientific">Streptococcus anginosus T5</name>
    <dbReference type="NCBI Taxonomy" id="1163302"/>
    <lineage>
        <taxon>Bacteria</taxon>
        <taxon>Bacillati</taxon>
        <taxon>Bacillota</taxon>
        <taxon>Bacilli</taxon>
        <taxon>Lactobacillales</taxon>
        <taxon>Streptococcaceae</taxon>
        <taxon>Streptococcus</taxon>
        <taxon>Streptococcus anginosus group</taxon>
    </lineage>
</organism>
<reference evidence="2" key="1">
    <citation type="submission" date="2013-09" db="EMBL/GenBank/DDBJ databases">
        <title>Genome Sequences of seven clinical isolates and type strains of anginosus group streptococci.</title>
        <authorList>
            <person name="Maruyama F."/>
            <person name="Sakurai A."/>
            <person name="Ogura Y."/>
            <person name="Homma H."/>
            <person name="Takahashi N."/>
            <person name="Ohtsubo Y."/>
            <person name="Hoshino T."/>
            <person name="Okahashi N."/>
            <person name="Nakagawa I."/>
            <person name="Kimura S."/>
            <person name="Fujiwara T."/>
            <person name="Hayashi T."/>
            <person name="Shintani S."/>
        </authorList>
    </citation>
    <scope>NUCLEOTIDE SEQUENCE [LARGE SCALE GENOMIC DNA]</scope>
    <source>
        <strain evidence="2">T5</strain>
    </source>
</reference>
<evidence type="ECO:0000313" key="2">
    <source>
        <dbReference type="Proteomes" id="UP000016981"/>
    </source>
</evidence>
<dbReference type="RefSeq" id="WP_022526359.1">
    <property type="nucleotide sequence ID" value="NZ_BASY01000005.1"/>
</dbReference>
<accession>A0AAN4P8T3</accession>